<evidence type="ECO:0000313" key="13">
    <source>
        <dbReference type="Proteomes" id="UP001249851"/>
    </source>
</evidence>
<evidence type="ECO:0000259" key="9">
    <source>
        <dbReference type="PROSITE" id="PS50089"/>
    </source>
</evidence>
<dbReference type="InterPro" id="IPR000008">
    <property type="entry name" value="C2_dom"/>
</dbReference>
<dbReference type="Pfam" id="PF23571">
    <property type="entry name" value="GH3_M"/>
    <property type="match status" value="1"/>
</dbReference>
<dbReference type="SUPFAM" id="SSF49562">
    <property type="entry name" value="C2 domain (Calcium/lipid-binding domain, CaLB)"/>
    <property type="match status" value="1"/>
</dbReference>
<feature type="domain" description="RING-type" evidence="11">
    <location>
        <begin position="842"/>
        <end position="1060"/>
    </location>
</feature>
<dbReference type="InterPro" id="IPR002867">
    <property type="entry name" value="IBR_dom"/>
</dbReference>
<reference evidence="12" key="1">
    <citation type="journal article" date="2023" name="G3 (Bethesda)">
        <title>Whole genome assembly and annotation of the endangered Caribbean coral Acropora cervicornis.</title>
        <authorList>
            <person name="Selwyn J.D."/>
            <person name="Vollmer S.V."/>
        </authorList>
    </citation>
    <scope>NUCLEOTIDE SEQUENCE</scope>
    <source>
        <strain evidence="12">K2</strain>
    </source>
</reference>
<sequence>MRFNQKELAFIATRTDIPFDKEGVLWMKEKEGHFWQRNEVFDEDDTQQYKLRGKSTRETEEWMDKIRNASYESLRSKLLGLRKQLMEITGKPLKPGIGQYSSTSAADSDENPFLEMCIACHNLLSPEEGQLPNAFVEIRTMSPPSTSWSKLAQTEIIEESCDPYFLTTVVFPEGSVNELTRLKLAVFDVRDREKEEMSLLGQALCTMGEILSTEDQKLLLTLTWTTKDPKIECLKIWRIRGVVLKVVELMGESVLTFKIPIELLKMYISEEQQQILELHHLGDLNPDWENARQGILDNHFKLICAYKGNLEELIPLQGTLYDVVTVGAPAAHTLKFSQGGLRRLNMTLKKTQQSGGESENRAPVIKQLRVNLEKFKTVLSQHCENVKKSGNTSILMDAMTRLSDKVTIMVQFANLRFDNGMWNVQIFTRHNAKCQELSTLVDQSHIVMLSHIEAMIQDAALPEGTNSWAELLLSEIHDFSRAVDGLVKEIYLGMIFLQLQEETKHASLFYEIRKRQDIVFAHAVTSLITGFVCKLHTSLSNSLYLKQLAQIGFLAHFESLLTTNGDEMGMLEDACVGIASLTCVKFKVGNCYEFIRFGDTSLQEKINGDNFSILNFYFEQFKDKFPDAGKKMNDEEMQADELLALASIYDERIFIQSSEEKGGQLNIFIDLPKPFQVKVRTRHILKGCRRQTDQEDKRGTKAAQKNDDYNFLEVLYLPPIVLNFRFPEDYPSKSPPLFTLSCKWLTVFQLSKLCKCLDKMWCEDGGEDVIMFRWLQFLQYDTLSILNIKSPFQVKSIRGWHHKKGRREGDKRAIQDVASYFNLVNTILEYDQEEKIRVFNNSYFACNVCFCEKLGSMCIEFKDCGHVFCVDCMCGYFKVQIEDGAVQALNCPSEKCESQALPSQVKQLVSPELFAKYDRFLLQYSLDGMSDVVYCPRPTCQTAVWLENESSMGVCSSCAFVFCAFCKHTYHGVSPCQFKDDDKQKLHDQYTTSSHAEKELMERRFGKRRLQQMVDEVFCTMTVKMASKYLGVGLAVAGVSTFGIALHMRRKRRSELHSFATMARQYVEFFILYLFGARVRKNLETDSIDFGKVQEKTLLGILKNNACTEYGLQYKFDSIQNKEQYVALHPLTRYGHYKDYIDKILEGEKNILTAKNPQQIGVTSGTSGKSSLLPTTADSYQLQKSLKFFYSPKWRYTESGLAIGPTSSTPSNSQRILHLYTTPQAAFDILTEPEALYVYLLFALKDRNLGILEANFAQLVHTGLAALEKLESLLEPDKKRADELRNEFEKGFKGIVRRIWPYINLVLTCTTGSSELYADKLKAKYLGDVPIYSPFYAATEGLLGINLWPKEDRAVYMLVPRAMFYEFIPVEESSEEQPTTVFAENTEVGKLYELVVTNLSGLYRYRIGDVVKVTRFHNNCPVMEYQYRQGQILNVRAEKTSERVFYDALTSVLSDYEQRFQLVDYTCTESIMFDGEDKLFGGDVMGAAPFYVLDDALCKISFVYDSFRRKGSISHLQLFIVKEGSFTELRRHLLRVNPAATNQIKIPRVIKTKETLNVILKQI</sequence>
<keyword evidence="6" id="KW-0862">Zinc</keyword>
<dbReference type="InterPro" id="IPR017907">
    <property type="entry name" value="Znf_RING_CS"/>
</dbReference>
<dbReference type="SMART" id="SM00647">
    <property type="entry name" value="IBR"/>
    <property type="match status" value="1"/>
</dbReference>
<dbReference type="PROSITE" id="PS51873">
    <property type="entry name" value="TRIAD"/>
    <property type="match status" value="1"/>
</dbReference>
<keyword evidence="5" id="KW-0833">Ubl conjugation pathway</keyword>
<evidence type="ECO:0000256" key="5">
    <source>
        <dbReference type="ARBA" id="ARBA00022786"/>
    </source>
</evidence>
<dbReference type="SMART" id="SM00591">
    <property type="entry name" value="RWD"/>
    <property type="match status" value="1"/>
</dbReference>
<dbReference type="InterPro" id="IPR004993">
    <property type="entry name" value="GH3"/>
</dbReference>
<evidence type="ECO:0000256" key="4">
    <source>
        <dbReference type="ARBA" id="ARBA00022771"/>
    </source>
</evidence>
<evidence type="ECO:0000256" key="1">
    <source>
        <dbReference type="ARBA" id="ARBA00022679"/>
    </source>
</evidence>
<dbReference type="InterPro" id="IPR001841">
    <property type="entry name" value="Znf_RING"/>
</dbReference>
<dbReference type="Proteomes" id="UP001249851">
    <property type="component" value="Unassembled WGS sequence"/>
</dbReference>
<keyword evidence="13" id="KW-1185">Reference proteome</keyword>
<dbReference type="CDD" id="cd16628">
    <property type="entry name" value="RING-HC_RBR_RNF14"/>
    <property type="match status" value="1"/>
</dbReference>
<keyword evidence="3" id="KW-0677">Repeat</keyword>
<dbReference type="SUPFAM" id="SSF54495">
    <property type="entry name" value="UBC-like"/>
    <property type="match status" value="1"/>
</dbReference>
<keyword evidence="4 7" id="KW-0863">Zinc-finger</keyword>
<evidence type="ECO:0000256" key="3">
    <source>
        <dbReference type="ARBA" id="ARBA00022737"/>
    </source>
</evidence>
<dbReference type="InterPro" id="IPR031128">
    <property type="entry name" value="RNF14_RING-HC_Zfn"/>
</dbReference>
<accession>A0AAD9UWI9</accession>
<evidence type="ECO:0000259" key="10">
    <source>
        <dbReference type="PROSITE" id="PS50908"/>
    </source>
</evidence>
<dbReference type="InterPro" id="IPR044066">
    <property type="entry name" value="TRIAD_supradom"/>
</dbReference>
<evidence type="ECO:0000256" key="7">
    <source>
        <dbReference type="PROSITE-ProRule" id="PRU00175"/>
    </source>
</evidence>
<dbReference type="PANTHER" id="PTHR31901:SF9">
    <property type="entry name" value="GH3 DOMAIN-CONTAINING PROTEIN"/>
    <property type="match status" value="1"/>
</dbReference>
<dbReference type="InterPro" id="IPR013083">
    <property type="entry name" value="Znf_RING/FYVE/PHD"/>
</dbReference>
<organism evidence="12 13">
    <name type="scientific">Acropora cervicornis</name>
    <name type="common">Staghorn coral</name>
    <dbReference type="NCBI Taxonomy" id="6130"/>
    <lineage>
        <taxon>Eukaryota</taxon>
        <taxon>Metazoa</taxon>
        <taxon>Cnidaria</taxon>
        <taxon>Anthozoa</taxon>
        <taxon>Hexacorallia</taxon>
        <taxon>Scleractinia</taxon>
        <taxon>Astrocoeniina</taxon>
        <taxon>Acroporidae</taxon>
        <taxon>Acropora</taxon>
    </lineage>
</organism>
<dbReference type="CDD" id="cd23820">
    <property type="entry name" value="RWD_RNF14"/>
    <property type="match status" value="1"/>
</dbReference>
<dbReference type="InterPro" id="IPR035892">
    <property type="entry name" value="C2_domain_sf"/>
</dbReference>
<dbReference type="Pfam" id="PF05773">
    <property type="entry name" value="RWD"/>
    <property type="match status" value="1"/>
</dbReference>
<evidence type="ECO:0000259" key="11">
    <source>
        <dbReference type="PROSITE" id="PS51873"/>
    </source>
</evidence>
<dbReference type="CDD" id="cd20341">
    <property type="entry name" value="BRcat_RBR_RNF14"/>
    <property type="match status" value="1"/>
</dbReference>
<dbReference type="EMBL" id="JARQWQ010000085">
    <property type="protein sequence ID" value="KAK2552573.1"/>
    <property type="molecule type" value="Genomic_DNA"/>
</dbReference>
<dbReference type="InterPro" id="IPR055378">
    <property type="entry name" value="GH3_C"/>
</dbReference>
<keyword evidence="1" id="KW-0808">Transferase</keyword>
<dbReference type="GO" id="GO:0016881">
    <property type="term" value="F:acid-amino acid ligase activity"/>
    <property type="evidence" value="ECO:0007669"/>
    <property type="project" value="TreeGrafter"/>
</dbReference>
<dbReference type="GO" id="GO:0016740">
    <property type="term" value="F:transferase activity"/>
    <property type="evidence" value="ECO:0007669"/>
    <property type="project" value="UniProtKB-KW"/>
</dbReference>
<name>A0AAD9UWI9_ACRCE</name>
<feature type="domain" description="RWD" evidence="10">
    <location>
        <begin position="640"/>
        <end position="785"/>
    </location>
</feature>
<dbReference type="Pfam" id="PF03321">
    <property type="entry name" value="GH3"/>
    <property type="match status" value="1"/>
</dbReference>
<dbReference type="FunFam" id="3.30.40.10:FF:000186">
    <property type="entry name" value="RBR-type E3 ubiquitin transferase"/>
    <property type="match status" value="1"/>
</dbReference>
<dbReference type="InterPro" id="IPR016135">
    <property type="entry name" value="UBQ-conjugating_enzyme/RWD"/>
</dbReference>
<keyword evidence="2" id="KW-0479">Metal-binding</keyword>
<comment type="caution">
    <text evidence="12">The sequence shown here is derived from an EMBL/GenBank/DDBJ whole genome shotgun (WGS) entry which is preliminary data.</text>
</comment>
<dbReference type="PROSITE" id="PS00518">
    <property type="entry name" value="ZF_RING_1"/>
    <property type="match status" value="1"/>
</dbReference>
<reference evidence="12" key="2">
    <citation type="journal article" date="2023" name="Science">
        <title>Genomic signatures of disease resistance in endangered staghorn corals.</title>
        <authorList>
            <person name="Vollmer S.V."/>
            <person name="Selwyn J.D."/>
            <person name="Despard B.A."/>
            <person name="Roesel C.L."/>
        </authorList>
    </citation>
    <scope>NUCLEOTIDE SEQUENCE</scope>
    <source>
        <strain evidence="12">K2</strain>
    </source>
</reference>
<proteinExistence type="predicted"/>
<dbReference type="GO" id="GO:0008270">
    <property type="term" value="F:zinc ion binding"/>
    <property type="evidence" value="ECO:0007669"/>
    <property type="project" value="UniProtKB-KW"/>
</dbReference>
<gene>
    <name evidence="12" type="ORF">P5673_026219</name>
</gene>
<evidence type="ECO:0000259" key="8">
    <source>
        <dbReference type="PROSITE" id="PS50004"/>
    </source>
</evidence>
<dbReference type="Gene3D" id="2.20.25.20">
    <property type="match status" value="1"/>
</dbReference>
<dbReference type="Gene3D" id="2.60.40.150">
    <property type="entry name" value="C2 domain"/>
    <property type="match status" value="1"/>
</dbReference>
<feature type="domain" description="C2" evidence="8">
    <location>
        <begin position="94"/>
        <end position="220"/>
    </location>
</feature>
<evidence type="ECO:0000256" key="6">
    <source>
        <dbReference type="ARBA" id="ARBA00022833"/>
    </source>
</evidence>
<dbReference type="InterPro" id="IPR055377">
    <property type="entry name" value="GH3_M"/>
</dbReference>
<dbReference type="Gene3D" id="3.10.110.10">
    <property type="entry name" value="Ubiquitin Conjugating Enzyme"/>
    <property type="match status" value="1"/>
</dbReference>
<dbReference type="Gene3D" id="3.30.40.10">
    <property type="entry name" value="Zinc/RING finger domain, C3HC4 (zinc finger)"/>
    <property type="match status" value="1"/>
</dbReference>
<dbReference type="InterPro" id="IPR006575">
    <property type="entry name" value="RWD_dom"/>
</dbReference>
<evidence type="ECO:0000256" key="2">
    <source>
        <dbReference type="ARBA" id="ARBA00022723"/>
    </source>
</evidence>
<dbReference type="PROSITE" id="PS50004">
    <property type="entry name" value="C2"/>
    <property type="match status" value="1"/>
</dbReference>
<evidence type="ECO:0000313" key="12">
    <source>
        <dbReference type="EMBL" id="KAK2552573.1"/>
    </source>
</evidence>
<dbReference type="SUPFAM" id="SSF57850">
    <property type="entry name" value="RING/U-box"/>
    <property type="match status" value="2"/>
</dbReference>
<dbReference type="GO" id="GO:0005737">
    <property type="term" value="C:cytoplasm"/>
    <property type="evidence" value="ECO:0007669"/>
    <property type="project" value="TreeGrafter"/>
</dbReference>
<protein>
    <submittedName>
        <fullName evidence="12">E3 ubiquitin-protein ligase RNF14</fullName>
    </submittedName>
</protein>
<dbReference type="PROSITE" id="PS50089">
    <property type="entry name" value="ZF_RING_2"/>
    <property type="match status" value="1"/>
</dbReference>
<feature type="domain" description="RING-type" evidence="9">
    <location>
        <begin position="846"/>
        <end position="895"/>
    </location>
</feature>
<dbReference type="PANTHER" id="PTHR31901">
    <property type="entry name" value="GH3 DOMAIN-CONTAINING PROTEIN"/>
    <property type="match status" value="1"/>
</dbReference>
<dbReference type="Pfam" id="PF23572">
    <property type="entry name" value="GH3_C"/>
    <property type="match status" value="1"/>
</dbReference>
<dbReference type="Pfam" id="PF01485">
    <property type="entry name" value="IBR"/>
    <property type="match status" value="1"/>
</dbReference>
<dbReference type="PROSITE" id="PS50908">
    <property type="entry name" value="RWD"/>
    <property type="match status" value="1"/>
</dbReference>